<gene>
    <name evidence="1" type="ORF">COU31_01375</name>
</gene>
<organism evidence="1 2">
    <name type="scientific">Candidatus Magasanikbacteria bacterium CG10_big_fil_rev_8_21_14_0_10_40_10</name>
    <dbReference type="NCBI Taxonomy" id="1974648"/>
    <lineage>
        <taxon>Bacteria</taxon>
        <taxon>Candidatus Magasanikiibacteriota</taxon>
    </lineage>
</organism>
<dbReference type="GO" id="GO:0046872">
    <property type="term" value="F:metal ion binding"/>
    <property type="evidence" value="ECO:0007669"/>
    <property type="project" value="InterPro"/>
</dbReference>
<accession>A0A2M6W4I7</accession>
<dbReference type="EMBL" id="PFBX01000012">
    <property type="protein sequence ID" value="PIT87716.1"/>
    <property type="molecule type" value="Genomic_DNA"/>
</dbReference>
<name>A0A2M6W4I7_9BACT</name>
<proteinExistence type="predicted"/>
<comment type="caution">
    <text evidence="1">The sequence shown here is derived from an EMBL/GenBank/DDBJ whole genome shotgun (WGS) entry which is preliminary data.</text>
</comment>
<protein>
    <recommendedName>
        <fullName evidence="3">CsoR family transcriptional regulator</fullName>
    </recommendedName>
</protein>
<dbReference type="Pfam" id="PF02583">
    <property type="entry name" value="Trns_repr_metal"/>
    <property type="match status" value="1"/>
</dbReference>
<dbReference type="GO" id="GO:0045892">
    <property type="term" value="P:negative regulation of DNA-templated transcription"/>
    <property type="evidence" value="ECO:0007669"/>
    <property type="project" value="UniProtKB-ARBA"/>
</dbReference>
<dbReference type="InterPro" id="IPR003735">
    <property type="entry name" value="Metal_Tscrpt_repr"/>
</dbReference>
<dbReference type="InterPro" id="IPR038390">
    <property type="entry name" value="Metal_Tscrpt_repr_sf"/>
</dbReference>
<evidence type="ECO:0000313" key="2">
    <source>
        <dbReference type="Proteomes" id="UP000231183"/>
    </source>
</evidence>
<dbReference type="GO" id="GO:0003677">
    <property type="term" value="F:DNA binding"/>
    <property type="evidence" value="ECO:0007669"/>
    <property type="project" value="InterPro"/>
</dbReference>
<reference evidence="2" key="1">
    <citation type="submission" date="2017-09" db="EMBL/GenBank/DDBJ databases">
        <title>Depth-based differentiation of microbial function through sediment-hosted aquifers and enrichment of novel symbionts in the deep terrestrial subsurface.</title>
        <authorList>
            <person name="Probst A.J."/>
            <person name="Ladd B."/>
            <person name="Jarett J.K."/>
            <person name="Geller-Mcgrath D.E."/>
            <person name="Sieber C.M.K."/>
            <person name="Emerson J.B."/>
            <person name="Anantharaman K."/>
            <person name="Thomas B.C."/>
            <person name="Malmstrom R."/>
            <person name="Stieglmeier M."/>
            <person name="Klingl A."/>
            <person name="Woyke T."/>
            <person name="Ryan C.M."/>
            <person name="Banfield J.F."/>
        </authorList>
    </citation>
    <scope>NUCLEOTIDE SEQUENCE [LARGE SCALE GENOMIC DNA]</scope>
</reference>
<sequence length="105" mass="12006">MEKIIYSNLNFMESTLLDYKKNTLVNLKKSASLLAKIIKMTQENKYCIDLMQQNLAVIGLLKSVNQQLMVGHLNGCFRQAVSSKNLAKQRDMIEEILQVTKLSNK</sequence>
<dbReference type="AlphaFoldDB" id="A0A2M6W4I7"/>
<evidence type="ECO:0000313" key="1">
    <source>
        <dbReference type="EMBL" id="PIT87716.1"/>
    </source>
</evidence>
<dbReference type="Gene3D" id="1.20.58.1000">
    <property type="entry name" value="Metal-sensitive repressor, helix protomer"/>
    <property type="match status" value="1"/>
</dbReference>
<dbReference type="Proteomes" id="UP000231183">
    <property type="component" value="Unassembled WGS sequence"/>
</dbReference>
<evidence type="ECO:0008006" key="3">
    <source>
        <dbReference type="Google" id="ProtNLM"/>
    </source>
</evidence>